<keyword evidence="3" id="KW-1185">Reference proteome</keyword>
<dbReference type="Proteomes" id="UP001524587">
    <property type="component" value="Unassembled WGS sequence"/>
</dbReference>
<reference evidence="2 3" key="1">
    <citation type="submission" date="2022-06" db="EMBL/GenBank/DDBJ databases">
        <title>Endosaccharibacter gen. nov., sp. nov., endophytic bacteria isolated from sugarcane.</title>
        <authorList>
            <person name="Pitiwittayakul N."/>
            <person name="Yukphan P."/>
            <person name="Charoenyingcharoen P."/>
            <person name="Tanasupawat S."/>
        </authorList>
    </citation>
    <scope>NUCLEOTIDE SEQUENCE [LARGE SCALE GENOMIC DNA]</scope>
    <source>
        <strain evidence="2 3">KSS8</strain>
    </source>
</reference>
<feature type="transmembrane region" description="Helical" evidence="1">
    <location>
        <begin position="126"/>
        <end position="147"/>
    </location>
</feature>
<evidence type="ECO:0000313" key="3">
    <source>
        <dbReference type="Proteomes" id="UP001524587"/>
    </source>
</evidence>
<evidence type="ECO:0000256" key="1">
    <source>
        <dbReference type="SAM" id="Phobius"/>
    </source>
</evidence>
<keyword evidence="1" id="KW-0812">Transmembrane</keyword>
<comment type="caution">
    <text evidence="2">The sequence shown here is derived from an EMBL/GenBank/DDBJ whole genome shotgun (WGS) entry which is preliminary data.</text>
</comment>
<evidence type="ECO:0000313" key="2">
    <source>
        <dbReference type="EMBL" id="MCQ8276920.1"/>
    </source>
</evidence>
<dbReference type="RefSeq" id="WP_422862366.1">
    <property type="nucleotide sequence ID" value="NZ_JAMSKV010000001.1"/>
</dbReference>
<accession>A0ABT1W221</accession>
<name>A0ABT1W221_9PROT</name>
<protein>
    <recommendedName>
        <fullName evidence="4">Amino acid permease</fullName>
    </recommendedName>
</protein>
<feature type="transmembrane region" description="Helical" evidence="1">
    <location>
        <begin position="62"/>
        <end position="82"/>
    </location>
</feature>
<feature type="transmembrane region" description="Helical" evidence="1">
    <location>
        <begin position="103"/>
        <end position="120"/>
    </location>
</feature>
<sequence>MSAADKVNRFDAWLLDRVFQPVVDRLPEKPSGFDIGLSMQLGAVVLDAACLVAMVATGRIGFAGMIWNAMTWVFAVFFYIAILRMRPLVRPGHANPLRFMLQGLRPLAIPFAIYSFWLVVHAPVVLMLAMEFNALANLVYLLGLYLISCQPRPPAYKRTVDIWSRGVSRSGL</sequence>
<gene>
    <name evidence="2" type="ORF">NFI95_00455</name>
</gene>
<organism evidence="2 3">
    <name type="scientific">Endosaccharibacter trunci</name>
    <dbReference type="NCBI Taxonomy" id="2812733"/>
    <lineage>
        <taxon>Bacteria</taxon>
        <taxon>Pseudomonadati</taxon>
        <taxon>Pseudomonadota</taxon>
        <taxon>Alphaproteobacteria</taxon>
        <taxon>Acetobacterales</taxon>
        <taxon>Acetobacteraceae</taxon>
        <taxon>Endosaccharibacter</taxon>
    </lineage>
</organism>
<proteinExistence type="predicted"/>
<dbReference type="EMBL" id="JAMSKV010000001">
    <property type="protein sequence ID" value="MCQ8276920.1"/>
    <property type="molecule type" value="Genomic_DNA"/>
</dbReference>
<evidence type="ECO:0008006" key="4">
    <source>
        <dbReference type="Google" id="ProtNLM"/>
    </source>
</evidence>
<keyword evidence="1" id="KW-1133">Transmembrane helix</keyword>
<keyword evidence="1" id="KW-0472">Membrane</keyword>
<feature type="transmembrane region" description="Helical" evidence="1">
    <location>
        <begin position="35"/>
        <end position="56"/>
    </location>
</feature>